<feature type="transmembrane region" description="Helical" evidence="11">
    <location>
        <begin position="256"/>
        <end position="277"/>
    </location>
</feature>
<dbReference type="GO" id="GO:0022857">
    <property type="term" value="F:transmembrane transporter activity"/>
    <property type="evidence" value="ECO:0007669"/>
    <property type="project" value="InterPro"/>
</dbReference>
<dbReference type="AlphaFoldDB" id="A0A9P5HMD3"/>
<evidence type="ECO:0000313" key="14">
    <source>
        <dbReference type="Proteomes" id="UP000722485"/>
    </source>
</evidence>
<keyword evidence="2" id="KW-0813">Transport</keyword>
<dbReference type="SUPFAM" id="SSF103473">
    <property type="entry name" value="MFS general substrate transporter"/>
    <property type="match status" value="1"/>
</dbReference>
<dbReference type="FunFam" id="1.20.1250.20:FF:000106">
    <property type="entry name" value="MFS transporter, putative"/>
    <property type="match status" value="1"/>
</dbReference>
<keyword evidence="6 11" id="KW-1133">Transmembrane helix</keyword>
<proteinExistence type="predicted"/>
<dbReference type="OrthoDB" id="1935484at2759"/>
<feature type="transmembrane region" description="Helical" evidence="11">
    <location>
        <begin position="429"/>
        <end position="447"/>
    </location>
</feature>
<dbReference type="PANTHER" id="PTHR43791:SF65">
    <property type="entry name" value="MAJOR FACILITATOR SUPERFAMILY (MFS) PROFILE DOMAIN-CONTAINING PROTEIN-RELATED"/>
    <property type="match status" value="1"/>
</dbReference>
<dbReference type="Gene3D" id="3.20.20.70">
    <property type="entry name" value="Aldolase class I"/>
    <property type="match status" value="1"/>
</dbReference>
<keyword evidence="4" id="KW-0288">FMN</keyword>
<feature type="domain" description="Major facilitator superfamily (MFS) profile" evidence="12">
    <location>
        <begin position="96"/>
        <end position="523"/>
    </location>
</feature>
<feature type="transmembrane region" description="Helical" evidence="11">
    <location>
        <begin position="224"/>
        <end position="244"/>
    </location>
</feature>
<dbReference type="SUPFAM" id="SSF51412">
    <property type="entry name" value="Inosine monophosphate dehydrogenase (IMPDH)"/>
    <property type="match status" value="1"/>
</dbReference>
<evidence type="ECO:0000256" key="9">
    <source>
        <dbReference type="ARBA" id="ARBA00023180"/>
    </source>
</evidence>
<comment type="caution">
    <text evidence="13">The sequence shown here is derived from an EMBL/GenBank/DDBJ whole genome shotgun (WGS) entry which is preliminary data.</text>
</comment>
<dbReference type="InterPro" id="IPR004136">
    <property type="entry name" value="NMO"/>
</dbReference>
<keyword evidence="14" id="KW-1185">Reference proteome</keyword>
<evidence type="ECO:0000256" key="7">
    <source>
        <dbReference type="ARBA" id="ARBA00023002"/>
    </source>
</evidence>
<feature type="transmembrane region" description="Helical" evidence="11">
    <location>
        <begin position="467"/>
        <end position="486"/>
    </location>
</feature>
<evidence type="ECO:0000256" key="2">
    <source>
        <dbReference type="ARBA" id="ARBA00022448"/>
    </source>
</evidence>
<feature type="transmembrane region" description="Helical" evidence="11">
    <location>
        <begin position="498"/>
        <end position="519"/>
    </location>
</feature>
<feature type="transmembrane region" description="Helical" evidence="11">
    <location>
        <begin position="193"/>
        <end position="212"/>
    </location>
</feature>
<sequence>MATVLVREKENKDASDSEGSSDSIPPLGVPNEERRFWFQRRGKTFDPDAIATQPSVFDNSATAEKYAPPSTCRFDPLARWTWREEAAIVRKIDFKIMLFACVMFMALELDRANISQALTDNFLDDLGMTTNDYNLGNSVFKLAFLCAELPSQLVSKWVGPDRWIPTQMCLWSVVAFSQFWISGRDSFLTCRALLGLLQGGFIPDVILYLSYFYKHHELAIRLSFFWTMMSVADIISALLAAGLLKMRGVNGYAGWRWLFMIDGLITLIVGVLAYGLMPPGPTQTAHWFRGKTGWFTEREETIIVNRVIREDPAKSSMHNREPITPKLLWQSLTDYDLWPLYVLGLLTAIPSTPVQQYLTLSLKGLGFNTFQSNMLTIPWTVLHIINLLILTYVAEVFRSLAFVAVFSQIWMLPLLIYYNVIDTSTVNRWIIFAVSSLILAYPYPHAIQVAWNSRNSNSVRSRTVSAAAYNMFVQAGAIIASNIFRADDAPQYRRGKKNILAIACMNIVIFGLVKLYYVYTNKKRSTKWDSMSESERVEYLNTTKDAGCQCSSIGSHTPHSIFNLGIVTIYQCITDQKIRTPITDLFHINHPVMLAGMNAVAGPKLVAAVINAGGLGVMGGVSYSPTMLREHIAELKSYLIDKDAPFGIDLLLPQVGGSARKTNYDYTKGKLDELVNVIIESGAKLFVSAVGVPPKAVVEKLHAHGIVYMNMIGHVKHVHKCLDLGVDIICAQGGEGGGHTGDIPTTVLIPAVVDICKNHKSPLTGQPVQVVAAGGIHNGQLLAAALMMGASAVWVGTRFVLTDEAGALEAHKKALQTAGFDDIVRTIIYTGRPMRVRRNEYIQKWETTRKEEQKELLSQGIIPWEYDLDREENESIDDGEGLLKYRRYLMGNCAALVNEQKPAREVVDEFVNDAVTWIEKGNSMIAKL</sequence>
<dbReference type="Pfam" id="PF07690">
    <property type="entry name" value="MFS_1"/>
    <property type="match status" value="1"/>
</dbReference>
<evidence type="ECO:0000256" key="1">
    <source>
        <dbReference type="ARBA" id="ARBA00004141"/>
    </source>
</evidence>
<feature type="compositionally biased region" description="Basic and acidic residues" evidence="10">
    <location>
        <begin position="1"/>
        <end position="15"/>
    </location>
</feature>
<dbReference type="InterPro" id="IPR013785">
    <property type="entry name" value="Aldolase_TIM"/>
</dbReference>
<dbReference type="EMBL" id="JAANBB010000015">
    <property type="protein sequence ID" value="KAF7556039.1"/>
    <property type="molecule type" value="Genomic_DNA"/>
</dbReference>
<accession>A0A9P5HMD3</accession>
<dbReference type="InterPro" id="IPR020846">
    <property type="entry name" value="MFS_dom"/>
</dbReference>
<evidence type="ECO:0000256" key="5">
    <source>
        <dbReference type="ARBA" id="ARBA00022692"/>
    </source>
</evidence>
<evidence type="ECO:0000259" key="12">
    <source>
        <dbReference type="PROSITE" id="PS50850"/>
    </source>
</evidence>
<gene>
    <name evidence="13" type="ORF">G7Z17_g1728</name>
</gene>
<feature type="region of interest" description="Disordered" evidence="10">
    <location>
        <begin position="1"/>
        <end position="30"/>
    </location>
</feature>
<evidence type="ECO:0000256" key="4">
    <source>
        <dbReference type="ARBA" id="ARBA00022643"/>
    </source>
</evidence>
<name>A0A9P5HMD3_9HYPO</name>
<evidence type="ECO:0000313" key="13">
    <source>
        <dbReference type="EMBL" id="KAF7556039.1"/>
    </source>
</evidence>
<evidence type="ECO:0000256" key="6">
    <source>
        <dbReference type="ARBA" id="ARBA00022989"/>
    </source>
</evidence>
<evidence type="ECO:0000256" key="11">
    <source>
        <dbReference type="SAM" id="Phobius"/>
    </source>
</evidence>
<dbReference type="PANTHER" id="PTHR43791">
    <property type="entry name" value="PERMEASE-RELATED"/>
    <property type="match status" value="1"/>
</dbReference>
<keyword evidence="8 11" id="KW-0472">Membrane</keyword>
<dbReference type="GO" id="GO:0016020">
    <property type="term" value="C:membrane"/>
    <property type="evidence" value="ECO:0007669"/>
    <property type="project" value="UniProtKB-SubCell"/>
</dbReference>
<dbReference type="GO" id="GO:0018580">
    <property type="term" value="F:nitronate monooxygenase activity"/>
    <property type="evidence" value="ECO:0007669"/>
    <property type="project" value="InterPro"/>
</dbReference>
<dbReference type="CDD" id="cd04730">
    <property type="entry name" value="NPD_like"/>
    <property type="match status" value="1"/>
</dbReference>
<feature type="transmembrane region" description="Helical" evidence="11">
    <location>
        <begin position="400"/>
        <end position="417"/>
    </location>
</feature>
<dbReference type="Pfam" id="PF03060">
    <property type="entry name" value="NMO"/>
    <property type="match status" value="1"/>
</dbReference>
<dbReference type="InterPro" id="IPR036259">
    <property type="entry name" value="MFS_trans_sf"/>
</dbReference>
<protein>
    <recommendedName>
        <fullName evidence="12">Major facilitator superfamily (MFS) profile domain-containing protein</fullName>
    </recommendedName>
</protein>
<dbReference type="Gene3D" id="1.20.1250.20">
    <property type="entry name" value="MFS general substrate transporter like domains"/>
    <property type="match status" value="1"/>
</dbReference>
<keyword evidence="9" id="KW-0325">Glycoprotein</keyword>
<reference evidence="13" key="1">
    <citation type="submission" date="2020-03" db="EMBL/GenBank/DDBJ databases">
        <title>Draft Genome Sequence of Cylindrodendrum hubeiense.</title>
        <authorList>
            <person name="Buettner E."/>
            <person name="Kellner H."/>
        </authorList>
    </citation>
    <scope>NUCLEOTIDE SEQUENCE</scope>
    <source>
        <strain evidence="13">IHI 201604</strain>
    </source>
</reference>
<keyword evidence="5 11" id="KW-0812">Transmembrane</keyword>
<dbReference type="Proteomes" id="UP000722485">
    <property type="component" value="Unassembled WGS sequence"/>
</dbReference>
<comment type="subcellular location">
    <subcellularLocation>
        <location evidence="1">Membrane</location>
        <topology evidence="1">Multi-pass membrane protein</topology>
    </subcellularLocation>
</comment>
<evidence type="ECO:0000256" key="8">
    <source>
        <dbReference type="ARBA" id="ARBA00023136"/>
    </source>
</evidence>
<dbReference type="PROSITE" id="PS50850">
    <property type="entry name" value="MFS"/>
    <property type="match status" value="1"/>
</dbReference>
<evidence type="ECO:0000256" key="3">
    <source>
        <dbReference type="ARBA" id="ARBA00022630"/>
    </source>
</evidence>
<feature type="transmembrane region" description="Helical" evidence="11">
    <location>
        <begin position="337"/>
        <end position="354"/>
    </location>
</feature>
<keyword evidence="3" id="KW-0285">Flavoprotein</keyword>
<dbReference type="InterPro" id="IPR011701">
    <property type="entry name" value="MFS"/>
</dbReference>
<evidence type="ECO:0000256" key="10">
    <source>
        <dbReference type="SAM" id="MobiDB-lite"/>
    </source>
</evidence>
<keyword evidence="7" id="KW-0560">Oxidoreductase</keyword>
<feature type="transmembrane region" description="Helical" evidence="11">
    <location>
        <begin position="375"/>
        <end position="394"/>
    </location>
</feature>
<organism evidence="13 14">
    <name type="scientific">Cylindrodendrum hubeiense</name>
    <dbReference type="NCBI Taxonomy" id="595255"/>
    <lineage>
        <taxon>Eukaryota</taxon>
        <taxon>Fungi</taxon>
        <taxon>Dikarya</taxon>
        <taxon>Ascomycota</taxon>
        <taxon>Pezizomycotina</taxon>
        <taxon>Sordariomycetes</taxon>
        <taxon>Hypocreomycetidae</taxon>
        <taxon>Hypocreales</taxon>
        <taxon>Nectriaceae</taxon>
        <taxon>Cylindrodendrum</taxon>
    </lineage>
</organism>